<evidence type="ECO:0000313" key="13">
    <source>
        <dbReference type="Proteomes" id="UP000063308"/>
    </source>
</evidence>
<dbReference type="RefSeq" id="WP_028173822.1">
    <property type="nucleotide sequence ID" value="NZ_AXAX01000010.1"/>
</dbReference>
<evidence type="ECO:0000256" key="8">
    <source>
        <dbReference type="ARBA" id="ARBA00022989"/>
    </source>
</evidence>
<dbReference type="PANTHER" id="PTHR33446">
    <property type="entry name" value="PROTEIN TONB-RELATED"/>
    <property type="match status" value="1"/>
</dbReference>
<keyword evidence="3" id="KW-0813">Transport</keyword>
<reference evidence="12 13" key="1">
    <citation type="submission" date="2014-11" db="EMBL/GenBank/DDBJ databases">
        <title>Symbiosis island explosion on the genome of extra-slow-growing strains of soybean bradyrhizobia with massive insertion sequences.</title>
        <authorList>
            <person name="Iida T."/>
            <person name="Minamisawa K."/>
        </authorList>
    </citation>
    <scope>NUCLEOTIDE SEQUENCE [LARGE SCALE GENOMIC DNA]</scope>
    <source>
        <strain evidence="12 13">NK6</strain>
    </source>
</reference>
<comment type="subcellular location">
    <subcellularLocation>
        <location evidence="1">Cell inner membrane</location>
        <topology evidence="1">Single-pass membrane protein</topology>
        <orientation evidence="1">Periplasmic side</orientation>
    </subcellularLocation>
</comment>
<gene>
    <name evidence="12" type="ORF">NK6_1993</name>
</gene>
<evidence type="ECO:0000256" key="3">
    <source>
        <dbReference type="ARBA" id="ARBA00022448"/>
    </source>
</evidence>
<comment type="similarity">
    <text evidence="2">Belongs to the TonB family.</text>
</comment>
<feature type="domain" description="TonB C-terminal" evidence="11">
    <location>
        <begin position="146"/>
        <end position="241"/>
    </location>
</feature>
<keyword evidence="7" id="KW-0653">Protein transport</keyword>
<evidence type="ECO:0000256" key="4">
    <source>
        <dbReference type="ARBA" id="ARBA00022475"/>
    </source>
</evidence>
<feature type="signal peptide" evidence="10">
    <location>
        <begin position="1"/>
        <end position="22"/>
    </location>
</feature>
<evidence type="ECO:0000256" key="9">
    <source>
        <dbReference type="ARBA" id="ARBA00023136"/>
    </source>
</evidence>
<feature type="domain" description="TonB C-terminal" evidence="11">
    <location>
        <begin position="31"/>
        <end position="128"/>
    </location>
</feature>
<keyword evidence="8" id="KW-1133">Transmembrane helix</keyword>
<keyword evidence="9" id="KW-0472">Membrane</keyword>
<evidence type="ECO:0000256" key="1">
    <source>
        <dbReference type="ARBA" id="ARBA00004383"/>
    </source>
</evidence>
<evidence type="ECO:0000256" key="2">
    <source>
        <dbReference type="ARBA" id="ARBA00006555"/>
    </source>
</evidence>
<dbReference type="Pfam" id="PF03544">
    <property type="entry name" value="TonB_C"/>
    <property type="match status" value="1"/>
</dbReference>
<evidence type="ECO:0000256" key="7">
    <source>
        <dbReference type="ARBA" id="ARBA00022927"/>
    </source>
</evidence>
<dbReference type="Proteomes" id="UP000063308">
    <property type="component" value="Chromosome"/>
</dbReference>
<accession>A0A0E3VT76</accession>
<dbReference type="PANTHER" id="PTHR33446:SF2">
    <property type="entry name" value="PROTEIN TONB"/>
    <property type="match status" value="1"/>
</dbReference>
<dbReference type="EMBL" id="AP014685">
    <property type="protein sequence ID" value="BAR55175.1"/>
    <property type="molecule type" value="Genomic_DNA"/>
</dbReference>
<feature type="chain" id="PRO_5030006238" description="TonB C-terminal domain-containing protein" evidence="10">
    <location>
        <begin position="23"/>
        <end position="263"/>
    </location>
</feature>
<keyword evidence="10" id="KW-0732">Signal</keyword>
<dbReference type="PROSITE" id="PS52015">
    <property type="entry name" value="TONB_CTD"/>
    <property type="match status" value="2"/>
</dbReference>
<organism evidence="12 13">
    <name type="scientific">Bradyrhizobium diazoefficiens</name>
    <dbReference type="NCBI Taxonomy" id="1355477"/>
    <lineage>
        <taxon>Bacteria</taxon>
        <taxon>Pseudomonadati</taxon>
        <taxon>Pseudomonadota</taxon>
        <taxon>Alphaproteobacteria</taxon>
        <taxon>Hyphomicrobiales</taxon>
        <taxon>Nitrobacteraceae</taxon>
        <taxon>Bradyrhizobium</taxon>
    </lineage>
</organism>
<evidence type="ECO:0000259" key="11">
    <source>
        <dbReference type="PROSITE" id="PS52015"/>
    </source>
</evidence>
<dbReference type="InterPro" id="IPR051045">
    <property type="entry name" value="TonB-dependent_transducer"/>
</dbReference>
<dbReference type="GO" id="GO:0015031">
    <property type="term" value="P:protein transport"/>
    <property type="evidence" value="ECO:0007669"/>
    <property type="project" value="UniProtKB-KW"/>
</dbReference>
<dbReference type="InterPro" id="IPR037682">
    <property type="entry name" value="TonB_C"/>
</dbReference>
<dbReference type="NCBIfam" id="TIGR01352">
    <property type="entry name" value="tonB_Cterm"/>
    <property type="match status" value="2"/>
</dbReference>
<keyword evidence="4" id="KW-1003">Cell membrane</keyword>
<evidence type="ECO:0000313" key="12">
    <source>
        <dbReference type="EMBL" id="BAR55175.1"/>
    </source>
</evidence>
<dbReference type="AlphaFoldDB" id="A0A0E3VT76"/>
<keyword evidence="5" id="KW-0997">Cell inner membrane</keyword>
<proteinExistence type="inferred from homology"/>
<protein>
    <recommendedName>
        <fullName evidence="11">TonB C-terminal domain-containing protein</fullName>
    </recommendedName>
</protein>
<dbReference type="Gene3D" id="3.30.1150.10">
    <property type="match status" value="2"/>
</dbReference>
<evidence type="ECO:0000256" key="5">
    <source>
        <dbReference type="ARBA" id="ARBA00022519"/>
    </source>
</evidence>
<evidence type="ECO:0000256" key="6">
    <source>
        <dbReference type="ARBA" id="ARBA00022692"/>
    </source>
</evidence>
<keyword evidence="6" id="KW-0812">Transmembrane</keyword>
<name>A0A0E3VT76_9BRAD</name>
<sequence length="263" mass="28516">MQMKFPLLAAFLGLLAVSPTHAQTDLQTERATAWKARLSAHIAGYRQFPAEALGQTGEARVTFVIDRSGRLISQALAVSTGSRPLDVAALQIVARAQPFPAPPSELKDESLTLTVPIVFNGRQFQLQPSGLVLSRPGPVLTEEDAMAAWRKVATEHVWRHRVFPSEAMGQIGNAGVTFVIDRSGKLISHALVESTGSPPLDAAALKMVERSEPFPKPPPEAKDDLQRITIFMTLDGVQRLVEPGPWADEAKLKAKINSVCRGC</sequence>
<dbReference type="InterPro" id="IPR006260">
    <property type="entry name" value="TonB/TolA_C"/>
</dbReference>
<dbReference type="SUPFAM" id="SSF74653">
    <property type="entry name" value="TolA/TonB C-terminal domain"/>
    <property type="match status" value="2"/>
</dbReference>
<dbReference type="GO" id="GO:0055085">
    <property type="term" value="P:transmembrane transport"/>
    <property type="evidence" value="ECO:0007669"/>
    <property type="project" value="InterPro"/>
</dbReference>
<dbReference type="GO" id="GO:0031992">
    <property type="term" value="F:energy transducer activity"/>
    <property type="evidence" value="ECO:0007669"/>
    <property type="project" value="TreeGrafter"/>
</dbReference>
<dbReference type="GO" id="GO:0098797">
    <property type="term" value="C:plasma membrane protein complex"/>
    <property type="evidence" value="ECO:0007669"/>
    <property type="project" value="TreeGrafter"/>
</dbReference>
<dbReference type="Pfam" id="PF13103">
    <property type="entry name" value="TonB_2"/>
    <property type="match status" value="1"/>
</dbReference>
<evidence type="ECO:0000256" key="10">
    <source>
        <dbReference type="SAM" id="SignalP"/>
    </source>
</evidence>